<sequence length="999" mass="111522">MNYKGYLHHDLKPAKPAVAQSFRYDKELDPTHRSNIRKGVAFGAYKGWMSFVTYLVYAVGFLFGAILMSSEGRPAVSINHILVIVTLFAQCVQFLAFVGPLTQSFSEGRAAAPPVLQLIKQEQNKSVNEHDVLREEKSEGESFMDLIGDIEFHNVSLVYPSRKDATVLDDLKIIFRPNQTTALVGLSGSGKSTCISLLLRLYEPSSGKITINKRPLPDYDIRRLRQSIGVVAQEPILFSMTIYENIRLGKLNATCQEIEAAAKEANAHNFIMKLPDKYGTVVGEHGIQLSGGEKQRIALARALVKQPRILLLDEATSALDNTSEKIVQEALDRASRNRTTIVIAHRLSTIQNADHIYVLDKGSVIEEGTHETLMSKEDGRYKTMLKTQEMTRITDQDQDDLMNIGTAIATDGKQLSQRADASKIDIGSVADQREIRSNERKNIFGRLLAMNKPECVAIVVGCLLCAFGGFAQPRVALLLTKIINTFNNCEYGDVRFQVFVACLFFLLLGVILMLLVFFQFVCFTITGSKLVRRIRSQAFACLLRQEVAYFDRSENSSGAIYARLASNATALQDMIGTRLGAICEALALSGFGLLFGFTFSWQLTLISVLLFSIQLTVSGICIHLSAQLKEKCDQYSSRANSLVVEVIHNIRTIKQLSIETEVLRRFNDLVIAVLYWCTVVLVENHELPLNKIVTVFAFVTFTLRSIMIISMLSGRIGQSISAAQIFFNLFDRIPSIDNASTQGQELSNFRGDVNFDHVKFVYPTRPASTILNNFQLNIKSGQSIALIGTSGCGKSTVIQLLERFYDTTQGQLLLDGVDIRQLNIQWLRSRLGLVSQESVLFDMTIAENITYGLENIPMEDVINAANKANIHEFILQLPQGYETRVGVKGSMMSGGQKQRIAIARVLVRRPKILLLDEATSAMDPLNEEIVQEALNNTQKEDSNRTSIIIAHRLSTIRSCDAIYVLDQGHIVEVGNHNELMQRRGIYYKMLLAQNNRPKL</sequence>
<evidence type="ECO:0000256" key="7">
    <source>
        <dbReference type="ARBA" id="ARBA00022989"/>
    </source>
</evidence>
<evidence type="ECO:0000256" key="1">
    <source>
        <dbReference type="ARBA" id="ARBA00004141"/>
    </source>
</evidence>
<protein>
    <submittedName>
        <fullName evidence="12">Uncharacterized protein</fullName>
    </submittedName>
</protein>
<comment type="subcellular location">
    <subcellularLocation>
        <location evidence="1">Membrane</location>
        <topology evidence="1">Multi-pass membrane protein</topology>
    </subcellularLocation>
</comment>
<keyword evidence="4 9" id="KW-0812">Transmembrane</keyword>
<comment type="caution">
    <text evidence="12">The sequence shown here is derived from an EMBL/GenBank/DDBJ whole genome shotgun (WGS) entry which is preliminary data.</text>
</comment>
<dbReference type="PANTHER" id="PTHR43394">
    <property type="entry name" value="ATP-DEPENDENT PERMEASE MDL1, MITOCHONDRIAL"/>
    <property type="match status" value="1"/>
</dbReference>
<dbReference type="InterPro" id="IPR036640">
    <property type="entry name" value="ABC1_TM_sf"/>
</dbReference>
<dbReference type="InterPro" id="IPR003593">
    <property type="entry name" value="AAA+_ATPase"/>
</dbReference>
<keyword evidence="5" id="KW-0547">Nucleotide-binding</keyword>
<dbReference type="PROSITE" id="PS50929">
    <property type="entry name" value="ABC_TM1F"/>
    <property type="match status" value="2"/>
</dbReference>
<dbReference type="GO" id="GO:0016887">
    <property type="term" value="F:ATP hydrolysis activity"/>
    <property type="evidence" value="ECO:0007669"/>
    <property type="project" value="InterPro"/>
</dbReference>
<dbReference type="InterPro" id="IPR027417">
    <property type="entry name" value="P-loop_NTPase"/>
</dbReference>
<evidence type="ECO:0000256" key="4">
    <source>
        <dbReference type="ARBA" id="ARBA00022692"/>
    </source>
</evidence>
<keyword evidence="8 9" id="KW-0472">Membrane</keyword>
<keyword evidence="7 9" id="KW-1133">Transmembrane helix</keyword>
<reference evidence="12" key="1">
    <citation type="submission" date="2021-02" db="EMBL/GenBank/DDBJ databases">
        <authorList>
            <person name="Nowell W R."/>
        </authorList>
    </citation>
    <scope>NUCLEOTIDE SEQUENCE</scope>
</reference>
<feature type="transmembrane region" description="Helical" evidence="9">
    <location>
        <begin position="80"/>
        <end position="99"/>
    </location>
</feature>
<dbReference type="InterPro" id="IPR039421">
    <property type="entry name" value="Type_1_exporter"/>
</dbReference>
<evidence type="ECO:0000256" key="2">
    <source>
        <dbReference type="ARBA" id="ARBA00007577"/>
    </source>
</evidence>
<feature type="transmembrane region" description="Helical" evidence="9">
    <location>
        <begin position="47"/>
        <end position="68"/>
    </location>
</feature>
<evidence type="ECO:0000313" key="13">
    <source>
        <dbReference type="Proteomes" id="UP000663852"/>
    </source>
</evidence>
<feature type="transmembrane region" description="Helical" evidence="9">
    <location>
        <begin position="605"/>
        <end position="626"/>
    </location>
</feature>
<dbReference type="Proteomes" id="UP000663852">
    <property type="component" value="Unassembled WGS sequence"/>
</dbReference>
<gene>
    <name evidence="12" type="ORF">EDS130_LOCUS37262</name>
</gene>
<feature type="domain" description="ABC transmembrane type-1" evidence="11">
    <location>
        <begin position="459"/>
        <end position="670"/>
    </location>
</feature>
<dbReference type="GO" id="GO:0005743">
    <property type="term" value="C:mitochondrial inner membrane"/>
    <property type="evidence" value="ECO:0007669"/>
    <property type="project" value="TreeGrafter"/>
</dbReference>
<dbReference type="AlphaFoldDB" id="A0A815MMF4"/>
<feature type="domain" description="ABC transporter" evidence="10">
    <location>
        <begin position="753"/>
        <end position="992"/>
    </location>
</feature>
<evidence type="ECO:0000256" key="3">
    <source>
        <dbReference type="ARBA" id="ARBA00022448"/>
    </source>
</evidence>
<dbReference type="SMART" id="SM00382">
    <property type="entry name" value="AAA"/>
    <property type="match status" value="2"/>
</dbReference>
<feature type="domain" description="ABC transporter" evidence="10">
    <location>
        <begin position="150"/>
        <end position="386"/>
    </location>
</feature>
<organism evidence="12 13">
    <name type="scientific">Adineta ricciae</name>
    <name type="common">Rotifer</name>
    <dbReference type="NCBI Taxonomy" id="249248"/>
    <lineage>
        <taxon>Eukaryota</taxon>
        <taxon>Metazoa</taxon>
        <taxon>Spiralia</taxon>
        <taxon>Gnathifera</taxon>
        <taxon>Rotifera</taxon>
        <taxon>Eurotatoria</taxon>
        <taxon>Bdelloidea</taxon>
        <taxon>Adinetida</taxon>
        <taxon>Adinetidae</taxon>
        <taxon>Adineta</taxon>
    </lineage>
</organism>
<dbReference type="SUPFAM" id="SSF90123">
    <property type="entry name" value="ABC transporter transmembrane region"/>
    <property type="match status" value="2"/>
</dbReference>
<dbReference type="SUPFAM" id="SSF52540">
    <property type="entry name" value="P-loop containing nucleoside triphosphate hydrolases"/>
    <property type="match status" value="2"/>
</dbReference>
<proteinExistence type="inferred from homology"/>
<dbReference type="InterPro" id="IPR003439">
    <property type="entry name" value="ABC_transporter-like_ATP-bd"/>
</dbReference>
<keyword evidence="6" id="KW-0067">ATP-binding</keyword>
<dbReference type="CDD" id="cd03249">
    <property type="entry name" value="ABC_MTABC3_MDL1_MDL2"/>
    <property type="match status" value="2"/>
</dbReference>
<evidence type="ECO:0000256" key="9">
    <source>
        <dbReference type="SAM" id="Phobius"/>
    </source>
</evidence>
<dbReference type="FunFam" id="3.40.50.300:FF:000205">
    <property type="entry name" value="ABC transporter B family member 4"/>
    <property type="match status" value="2"/>
</dbReference>
<evidence type="ECO:0000313" key="12">
    <source>
        <dbReference type="EMBL" id="CAF1418269.1"/>
    </source>
</evidence>
<evidence type="ECO:0000256" key="6">
    <source>
        <dbReference type="ARBA" id="ARBA00022840"/>
    </source>
</evidence>
<dbReference type="OrthoDB" id="6500128at2759"/>
<feature type="transmembrane region" description="Helical" evidence="9">
    <location>
        <begin position="496"/>
        <end position="525"/>
    </location>
</feature>
<dbReference type="CDD" id="cd18578">
    <property type="entry name" value="ABC_6TM_Pgp_ABCB1_D2_like"/>
    <property type="match status" value="1"/>
</dbReference>
<dbReference type="PROSITE" id="PS00211">
    <property type="entry name" value="ABC_TRANSPORTER_1"/>
    <property type="match status" value="2"/>
</dbReference>
<evidence type="ECO:0000259" key="11">
    <source>
        <dbReference type="PROSITE" id="PS50929"/>
    </source>
</evidence>
<feature type="transmembrane region" description="Helical" evidence="9">
    <location>
        <begin position="455"/>
        <end position="476"/>
    </location>
</feature>
<comment type="similarity">
    <text evidence="2">Belongs to the ABC transporter superfamily. ABCB family. Multidrug resistance exporter (TC 3.A.1.201) subfamily.</text>
</comment>
<dbReference type="InterPro" id="IPR011527">
    <property type="entry name" value="ABC1_TM_dom"/>
</dbReference>
<dbReference type="Gene3D" id="1.20.1560.10">
    <property type="entry name" value="ABC transporter type 1, transmembrane domain"/>
    <property type="match status" value="2"/>
</dbReference>
<dbReference type="GO" id="GO:0015421">
    <property type="term" value="F:ABC-type oligopeptide transporter activity"/>
    <property type="evidence" value="ECO:0007669"/>
    <property type="project" value="TreeGrafter"/>
</dbReference>
<dbReference type="EMBL" id="CAJNOJ010000363">
    <property type="protein sequence ID" value="CAF1418269.1"/>
    <property type="molecule type" value="Genomic_DNA"/>
</dbReference>
<dbReference type="InterPro" id="IPR017871">
    <property type="entry name" value="ABC_transporter-like_CS"/>
</dbReference>
<dbReference type="Pfam" id="PF00664">
    <property type="entry name" value="ABC_membrane"/>
    <property type="match status" value="2"/>
</dbReference>
<accession>A0A815MMF4</accession>
<dbReference type="GO" id="GO:0090374">
    <property type="term" value="P:oligopeptide export from mitochondrion"/>
    <property type="evidence" value="ECO:0007669"/>
    <property type="project" value="TreeGrafter"/>
</dbReference>
<evidence type="ECO:0000259" key="10">
    <source>
        <dbReference type="PROSITE" id="PS50893"/>
    </source>
</evidence>
<dbReference type="Gene3D" id="3.40.50.300">
    <property type="entry name" value="P-loop containing nucleotide triphosphate hydrolases"/>
    <property type="match status" value="2"/>
</dbReference>
<dbReference type="PROSITE" id="PS50893">
    <property type="entry name" value="ABC_TRANSPORTER_2"/>
    <property type="match status" value="2"/>
</dbReference>
<evidence type="ECO:0000256" key="8">
    <source>
        <dbReference type="ARBA" id="ARBA00023136"/>
    </source>
</evidence>
<dbReference type="GO" id="GO:0005524">
    <property type="term" value="F:ATP binding"/>
    <property type="evidence" value="ECO:0007669"/>
    <property type="project" value="UniProtKB-KW"/>
</dbReference>
<keyword evidence="3" id="KW-0813">Transport</keyword>
<feature type="transmembrane region" description="Helical" evidence="9">
    <location>
        <begin position="579"/>
        <end position="599"/>
    </location>
</feature>
<feature type="domain" description="ABC transmembrane type-1" evidence="11">
    <location>
        <begin position="23"/>
        <end position="107"/>
    </location>
</feature>
<evidence type="ECO:0000256" key="5">
    <source>
        <dbReference type="ARBA" id="ARBA00022741"/>
    </source>
</evidence>
<dbReference type="PANTHER" id="PTHR43394:SF27">
    <property type="entry name" value="ATP-DEPENDENT TRANSLOCASE ABCB1-LIKE"/>
    <property type="match status" value="1"/>
</dbReference>
<dbReference type="Pfam" id="PF00005">
    <property type="entry name" value="ABC_tran"/>
    <property type="match status" value="2"/>
</dbReference>
<name>A0A815MMF4_ADIRI</name>